<evidence type="ECO:0000313" key="2">
    <source>
        <dbReference type="Proteomes" id="UP001054837"/>
    </source>
</evidence>
<dbReference type="AlphaFoldDB" id="A0AAV4VDN1"/>
<accession>A0AAV4VDN1</accession>
<comment type="caution">
    <text evidence="1">The sequence shown here is derived from an EMBL/GenBank/DDBJ whole genome shotgun (WGS) entry which is preliminary data.</text>
</comment>
<proteinExistence type="predicted"/>
<dbReference type="Proteomes" id="UP001054837">
    <property type="component" value="Unassembled WGS sequence"/>
</dbReference>
<keyword evidence="2" id="KW-1185">Reference proteome</keyword>
<sequence>MSGENRRNGMMLQVQICLQVAIQDASGSGRPSTSNTDNNKRPVDIEIRAESRISIRALSKHFDICFGSEQHIIQQELGYCKVCSQWIQLNFEQKLNWMAVSLNWLHK</sequence>
<dbReference type="EMBL" id="BPLQ01012875">
    <property type="protein sequence ID" value="GIY68511.1"/>
    <property type="molecule type" value="Genomic_DNA"/>
</dbReference>
<protein>
    <submittedName>
        <fullName evidence="1">Uncharacterized protein</fullName>
    </submittedName>
</protein>
<reference evidence="1 2" key="1">
    <citation type="submission" date="2021-06" db="EMBL/GenBank/DDBJ databases">
        <title>Caerostris darwini draft genome.</title>
        <authorList>
            <person name="Kono N."/>
            <person name="Arakawa K."/>
        </authorList>
    </citation>
    <scope>NUCLEOTIDE SEQUENCE [LARGE SCALE GENOMIC DNA]</scope>
</reference>
<evidence type="ECO:0000313" key="1">
    <source>
        <dbReference type="EMBL" id="GIY68511.1"/>
    </source>
</evidence>
<organism evidence="1 2">
    <name type="scientific">Caerostris darwini</name>
    <dbReference type="NCBI Taxonomy" id="1538125"/>
    <lineage>
        <taxon>Eukaryota</taxon>
        <taxon>Metazoa</taxon>
        <taxon>Ecdysozoa</taxon>
        <taxon>Arthropoda</taxon>
        <taxon>Chelicerata</taxon>
        <taxon>Arachnida</taxon>
        <taxon>Araneae</taxon>
        <taxon>Araneomorphae</taxon>
        <taxon>Entelegynae</taxon>
        <taxon>Araneoidea</taxon>
        <taxon>Araneidae</taxon>
        <taxon>Caerostris</taxon>
    </lineage>
</organism>
<gene>
    <name evidence="1" type="ORF">CDAR_398531</name>
</gene>
<name>A0AAV4VDN1_9ARAC</name>